<accession>A0ACA9QZA2</accession>
<organism evidence="1 2">
    <name type="scientific">Acaulospora colombiana</name>
    <dbReference type="NCBI Taxonomy" id="27376"/>
    <lineage>
        <taxon>Eukaryota</taxon>
        <taxon>Fungi</taxon>
        <taxon>Fungi incertae sedis</taxon>
        <taxon>Mucoromycota</taxon>
        <taxon>Glomeromycotina</taxon>
        <taxon>Glomeromycetes</taxon>
        <taxon>Diversisporales</taxon>
        <taxon>Acaulosporaceae</taxon>
        <taxon>Acaulospora</taxon>
    </lineage>
</organism>
<evidence type="ECO:0000313" key="1">
    <source>
        <dbReference type="EMBL" id="CAG8770393.1"/>
    </source>
</evidence>
<reference evidence="1" key="1">
    <citation type="submission" date="2021-06" db="EMBL/GenBank/DDBJ databases">
        <authorList>
            <person name="Kallberg Y."/>
            <person name="Tangrot J."/>
            <person name="Rosling A."/>
        </authorList>
    </citation>
    <scope>NUCLEOTIDE SEQUENCE</scope>
    <source>
        <strain evidence="1">CL356</strain>
    </source>
</reference>
<feature type="non-terminal residue" evidence="1">
    <location>
        <position position="165"/>
    </location>
</feature>
<dbReference type="EMBL" id="CAJVPT010064495">
    <property type="protein sequence ID" value="CAG8770393.1"/>
    <property type="molecule type" value="Genomic_DNA"/>
</dbReference>
<proteinExistence type="predicted"/>
<feature type="non-terminal residue" evidence="1">
    <location>
        <position position="1"/>
    </location>
</feature>
<dbReference type="Proteomes" id="UP000789525">
    <property type="component" value="Unassembled WGS sequence"/>
</dbReference>
<protein>
    <submittedName>
        <fullName evidence="1">15075_t:CDS:1</fullName>
    </submittedName>
</protein>
<comment type="caution">
    <text evidence="1">The sequence shown here is derived from an EMBL/GenBank/DDBJ whole genome shotgun (WGS) entry which is preliminary data.</text>
</comment>
<gene>
    <name evidence="1" type="ORF">ACOLOM_LOCUS13747</name>
</gene>
<keyword evidence="2" id="KW-1185">Reference proteome</keyword>
<sequence>MSICLTCPKPSAHSHLPELIMSSEDKQTALIFIMKTKSRSRAVDWIWRLWRTLGGTIPESIEIRCPVLEARVNFPIPAVDPVSGVEGYRIFTRDNVIQNCREQMSGIPEWDLLIESILRQGSGKEPARLELCWRTDSKLDWAWLQEDVNGLSRPWSVLFGLAINN</sequence>
<evidence type="ECO:0000313" key="2">
    <source>
        <dbReference type="Proteomes" id="UP000789525"/>
    </source>
</evidence>
<name>A0ACA9QZA2_9GLOM</name>